<organism evidence="1 2">
    <name type="scientific">Trichonephila clavata</name>
    <name type="common">Joro spider</name>
    <name type="synonym">Nephila clavata</name>
    <dbReference type="NCBI Taxonomy" id="2740835"/>
    <lineage>
        <taxon>Eukaryota</taxon>
        <taxon>Metazoa</taxon>
        <taxon>Ecdysozoa</taxon>
        <taxon>Arthropoda</taxon>
        <taxon>Chelicerata</taxon>
        <taxon>Arachnida</taxon>
        <taxon>Araneae</taxon>
        <taxon>Araneomorphae</taxon>
        <taxon>Entelegynae</taxon>
        <taxon>Araneoidea</taxon>
        <taxon>Nephilidae</taxon>
        <taxon>Trichonephila</taxon>
    </lineage>
</organism>
<dbReference type="OrthoDB" id="10560725at2759"/>
<reference evidence="1" key="1">
    <citation type="submission" date="2020-07" db="EMBL/GenBank/DDBJ databases">
        <title>Multicomponent nature underlies the extraordinary mechanical properties of spider dragline silk.</title>
        <authorList>
            <person name="Kono N."/>
            <person name="Nakamura H."/>
            <person name="Mori M."/>
            <person name="Yoshida Y."/>
            <person name="Ohtoshi R."/>
            <person name="Malay A.D."/>
            <person name="Moran D.A.P."/>
            <person name="Tomita M."/>
            <person name="Numata K."/>
            <person name="Arakawa K."/>
        </authorList>
    </citation>
    <scope>NUCLEOTIDE SEQUENCE</scope>
</reference>
<keyword evidence="2" id="KW-1185">Reference proteome</keyword>
<comment type="caution">
    <text evidence="1">The sequence shown here is derived from an EMBL/GenBank/DDBJ whole genome shotgun (WGS) entry which is preliminary data.</text>
</comment>
<accession>A0A8X6GLG9</accession>
<sequence length="119" mass="13713">MLQGNIVRFEGSLESRICRTLPIISWQRSRIIANWLQDIELVRFPINNLGQSDWIILCDNIPCKWRPFKLAGTFRSDTLATIFVVPSLNASSEGRHIISDGASGNYARYRSTHILRQFY</sequence>
<evidence type="ECO:0000313" key="2">
    <source>
        <dbReference type="Proteomes" id="UP000887116"/>
    </source>
</evidence>
<dbReference type="AlphaFoldDB" id="A0A8X6GLG9"/>
<evidence type="ECO:0000313" key="1">
    <source>
        <dbReference type="EMBL" id="GFR06583.1"/>
    </source>
</evidence>
<dbReference type="EMBL" id="BMAO01016147">
    <property type="protein sequence ID" value="GFR06583.1"/>
    <property type="molecule type" value="Genomic_DNA"/>
</dbReference>
<name>A0A8X6GLG9_TRICU</name>
<dbReference type="Proteomes" id="UP000887116">
    <property type="component" value="Unassembled WGS sequence"/>
</dbReference>
<proteinExistence type="predicted"/>
<protein>
    <submittedName>
        <fullName evidence="1">Uncharacterized protein</fullName>
    </submittedName>
</protein>
<gene>
    <name evidence="1" type="ORF">TNCT_538681</name>
</gene>